<dbReference type="RefSeq" id="WP_076342055.1">
    <property type="nucleotide sequence ID" value="NZ_CAPDDE010000039.1"/>
</dbReference>
<keyword evidence="2" id="KW-1185">Reference proteome</keyword>
<dbReference type="InterPro" id="IPR041492">
    <property type="entry name" value="HAD_2"/>
</dbReference>
<dbReference type="InterPro" id="IPR036412">
    <property type="entry name" value="HAD-like_sf"/>
</dbReference>
<dbReference type="OrthoDB" id="9797743at2"/>
<dbReference type="SFLD" id="SFLDS00003">
    <property type="entry name" value="Haloacid_Dehalogenase"/>
    <property type="match status" value="1"/>
</dbReference>
<dbReference type="Gene3D" id="1.10.150.240">
    <property type="entry name" value="Putative phosphatase, domain 2"/>
    <property type="match status" value="1"/>
</dbReference>
<dbReference type="PANTHER" id="PTHR18901:SF38">
    <property type="entry name" value="PSEUDOURIDINE-5'-PHOSPHATASE"/>
    <property type="match status" value="1"/>
</dbReference>
<proteinExistence type="predicted"/>
<dbReference type="InterPro" id="IPR023214">
    <property type="entry name" value="HAD_sf"/>
</dbReference>
<name>A0A1U7NKP1_9FIRM</name>
<comment type="caution">
    <text evidence="1">The sequence shown here is derived from an EMBL/GenBank/DDBJ whole genome shotgun (WGS) entry which is preliminary data.</text>
</comment>
<dbReference type="PRINTS" id="PR00413">
    <property type="entry name" value="HADHALOGNASE"/>
</dbReference>
<sequence length="228" mass="25647">MINTIIFDMDGLMIDSERVTYNGYVHEFEKYGIPFSMERYKLFLGKQAKVIRAQIKEWYGNVLDENEVADNVNQYIQDTFENQGVPLKQGLVSLLQYLKKNSYTIVLATSSSRERVNKILAQAGLTDYFTDSICGDEIKNGKPHPDIFLKACEKVGSKPEEALVLEDSESGILASYRANIPVLCVPDLKFPDPEFAEKATKILTSLDGVLPFLLQTKKSSSNLCEKGE</sequence>
<dbReference type="InterPro" id="IPR023198">
    <property type="entry name" value="PGP-like_dom2"/>
</dbReference>
<dbReference type="STRING" id="1862672.BO225_09710"/>
<dbReference type="Gene3D" id="3.40.50.1000">
    <property type="entry name" value="HAD superfamily/HAD-like"/>
    <property type="match status" value="1"/>
</dbReference>
<evidence type="ECO:0000313" key="2">
    <source>
        <dbReference type="Proteomes" id="UP000186705"/>
    </source>
</evidence>
<dbReference type="EMBL" id="MPKA01000093">
    <property type="protein sequence ID" value="OLU44867.1"/>
    <property type="molecule type" value="Genomic_DNA"/>
</dbReference>
<dbReference type="GO" id="GO:0016787">
    <property type="term" value="F:hydrolase activity"/>
    <property type="evidence" value="ECO:0007669"/>
    <property type="project" value="UniProtKB-KW"/>
</dbReference>
<dbReference type="GeneID" id="78276214"/>
<dbReference type="NCBIfam" id="TIGR01509">
    <property type="entry name" value="HAD-SF-IA-v3"/>
    <property type="match status" value="1"/>
</dbReference>
<evidence type="ECO:0000313" key="1">
    <source>
        <dbReference type="EMBL" id="OLU44867.1"/>
    </source>
</evidence>
<dbReference type="SFLD" id="SFLDG01129">
    <property type="entry name" value="C1.5:_HAD__Beta-PGM__Phosphata"/>
    <property type="match status" value="1"/>
</dbReference>
<protein>
    <submittedName>
        <fullName evidence="1">Hydrolase</fullName>
    </submittedName>
</protein>
<accession>A0A1U7NKP1</accession>
<dbReference type="Proteomes" id="UP000186705">
    <property type="component" value="Unassembled WGS sequence"/>
</dbReference>
<dbReference type="PANTHER" id="PTHR18901">
    <property type="entry name" value="2-DEOXYGLUCOSE-6-PHOSPHATE PHOSPHATASE 2"/>
    <property type="match status" value="1"/>
</dbReference>
<dbReference type="AlphaFoldDB" id="A0A1U7NKP1"/>
<dbReference type="InterPro" id="IPR006439">
    <property type="entry name" value="HAD-SF_hydro_IA"/>
</dbReference>
<gene>
    <name evidence="1" type="ORF">BO225_09710</name>
</gene>
<reference evidence="1 2" key="1">
    <citation type="submission" date="2016-11" db="EMBL/GenBank/DDBJ databases">
        <title>Description of two novel members of the family Erysipelotrichaceae: Ileibacterium lipovorans gen. nov., sp. nov. and Dubosiella newyorkensis, gen. nov., sp. nov.</title>
        <authorList>
            <person name="Cox L.M."/>
            <person name="Sohn J."/>
            <person name="Tyrrell K.L."/>
            <person name="Citron D.M."/>
            <person name="Lawson P.A."/>
            <person name="Patel N.B."/>
            <person name="Iizumi T."/>
            <person name="Perez-Perez G.I."/>
            <person name="Goldstein E.J."/>
            <person name="Blaser M.J."/>
        </authorList>
    </citation>
    <scope>NUCLEOTIDE SEQUENCE [LARGE SCALE GENOMIC DNA]</scope>
    <source>
        <strain evidence="1 2">NYU-BL-A4</strain>
    </source>
</reference>
<dbReference type="NCBIfam" id="TIGR01549">
    <property type="entry name" value="HAD-SF-IA-v1"/>
    <property type="match status" value="1"/>
</dbReference>
<keyword evidence="1" id="KW-0378">Hydrolase</keyword>
<organism evidence="1 2">
    <name type="scientific">Dubosiella newyorkensis</name>
    <dbReference type="NCBI Taxonomy" id="1862672"/>
    <lineage>
        <taxon>Bacteria</taxon>
        <taxon>Bacillati</taxon>
        <taxon>Bacillota</taxon>
        <taxon>Erysipelotrichia</taxon>
        <taxon>Erysipelotrichales</taxon>
        <taxon>Erysipelotrichaceae</taxon>
        <taxon>Dubosiella</taxon>
    </lineage>
</organism>
<dbReference type="Pfam" id="PF13419">
    <property type="entry name" value="HAD_2"/>
    <property type="match status" value="1"/>
</dbReference>
<dbReference type="SFLD" id="SFLDG01135">
    <property type="entry name" value="C1.5.6:_HAD__Beta-PGM__Phospha"/>
    <property type="match status" value="1"/>
</dbReference>
<dbReference type="SUPFAM" id="SSF56784">
    <property type="entry name" value="HAD-like"/>
    <property type="match status" value="1"/>
</dbReference>